<name>A0A2T0WDK0_9BACT</name>
<comment type="caution">
    <text evidence="1">The sequence shown here is derived from an EMBL/GenBank/DDBJ whole genome shotgun (WGS) entry which is preliminary data.</text>
</comment>
<gene>
    <name evidence="1" type="ORF">CLW00_11765</name>
</gene>
<evidence type="ECO:0000313" key="2">
    <source>
        <dbReference type="Proteomes" id="UP000238157"/>
    </source>
</evidence>
<protein>
    <submittedName>
        <fullName evidence="1">Uncharacterized protein</fullName>
    </submittedName>
</protein>
<feature type="non-terminal residue" evidence="1">
    <location>
        <position position="1"/>
    </location>
</feature>
<dbReference type="AlphaFoldDB" id="A0A2T0WDK0"/>
<keyword evidence="2" id="KW-1185">Reference proteome</keyword>
<sequence length="35" mass="4117">PGQVAGTYFYIFRGTDRTGRTHEFKGWIQVVREQD</sequence>
<organism evidence="1 2">
    <name type="scientific">Mongoliibacter ruber</name>
    <dbReference type="NCBI Taxonomy" id="1750599"/>
    <lineage>
        <taxon>Bacteria</taxon>
        <taxon>Pseudomonadati</taxon>
        <taxon>Bacteroidota</taxon>
        <taxon>Cytophagia</taxon>
        <taxon>Cytophagales</taxon>
        <taxon>Cyclobacteriaceae</taxon>
        <taxon>Mongoliibacter</taxon>
    </lineage>
</organism>
<proteinExistence type="predicted"/>
<dbReference type="EMBL" id="PVTR01000017">
    <property type="protein sequence ID" value="PRY84788.1"/>
    <property type="molecule type" value="Genomic_DNA"/>
</dbReference>
<reference evidence="1 2" key="1">
    <citation type="submission" date="2018-03" db="EMBL/GenBank/DDBJ databases">
        <title>Genomic Encyclopedia of Archaeal and Bacterial Type Strains, Phase II (KMG-II): from individual species to whole genera.</title>
        <authorList>
            <person name="Goeker M."/>
        </authorList>
    </citation>
    <scope>NUCLEOTIDE SEQUENCE [LARGE SCALE GENOMIC DNA]</scope>
    <source>
        <strain evidence="1 2">DSM 27929</strain>
    </source>
</reference>
<evidence type="ECO:0000313" key="1">
    <source>
        <dbReference type="EMBL" id="PRY84788.1"/>
    </source>
</evidence>
<accession>A0A2T0WDK0</accession>
<dbReference type="Proteomes" id="UP000238157">
    <property type="component" value="Unassembled WGS sequence"/>
</dbReference>